<organism evidence="1">
    <name type="scientific">marine metagenome</name>
    <dbReference type="NCBI Taxonomy" id="408172"/>
    <lineage>
        <taxon>unclassified sequences</taxon>
        <taxon>metagenomes</taxon>
        <taxon>ecological metagenomes</taxon>
    </lineage>
</organism>
<dbReference type="EMBL" id="UINC01013452">
    <property type="protein sequence ID" value="SVA58109.1"/>
    <property type="molecule type" value="Genomic_DNA"/>
</dbReference>
<sequence length="67" mass="7598">MPLNVWNPIILSFLSALPTYTFCSSSHVSQPMCYVGSPKLRPMLLLSGPSSRSPWPRLVKPMRPNRR</sequence>
<dbReference type="AlphaFoldDB" id="A0A381WZZ6"/>
<gene>
    <name evidence="1" type="ORF">METZ01_LOCUS110963</name>
</gene>
<reference evidence="1" key="1">
    <citation type="submission" date="2018-05" db="EMBL/GenBank/DDBJ databases">
        <authorList>
            <person name="Lanie J.A."/>
            <person name="Ng W.-L."/>
            <person name="Kazmierczak K.M."/>
            <person name="Andrzejewski T.M."/>
            <person name="Davidsen T.M."/>
            <person name="Wayne K.J."/>
            <person name="Tettelin H."/>
            <person name="Glass J.I."/>
            <person name="Rusch D."/>
            <person name="Podicherti R."/>
            <person name="Tsui H.-C.T."/>
            <person name="Winkler M.E."/>
        </authorList>
    </citation>
    <scope>NUCLEOTIDE SEQUENCE</scope>
</reference>
<protein>
    <submittedName>
        <fullName evidence="1">Uncharacterized protein</fullName>
    </submittedName>
</protein>
<name>A0A381WZZ6_9ZZZZ</name>
<accession>A0A381WZZ6</accession>
<evidence type="ECO:0000313" key="1">
    <source>
        <dbReference type="EMBL" id="SVA58109.1"/>
    </source>
</evidence>
<proteinExistence type="predicted"/>